<organism evidence="1 2">
    <name type="scientific">Fasciola gigantica</name>
    <name type="common">Giant liver fluke</name>
    <dbReference type="NCBI Taxonomy" id="46835"/>
    <lineage>
        <taxon>Eukaryota</taxon>
        <taxon>Metazoa</taxon>
        <taxon>Spiralia</taxon>
        <taxon>Lophotrochozoa</taxon>
        <taxon>Platyhelminthes</taxon>
        <taxon>Trematoda</taxon>
        <taxon>Digenea</taxon>
        <taxon>Plagiorchiida</taxon>
        <taxon>Echinostomata</taxon>
        <taxon>Echinostomatoidea</taxon>
        <taxon>Fasciolidae</taxon>
        <taxon>Fasciola</taxon>
    </lineage>
</organism>
<dbReference type="Proteomes" id="UP000316759">
    <property type="component" value="Unassembled WGS sequence"/>
</dbReference>
<sequence length="24" mass="2840">NPTTNVRPLSVFDLVRNFEMLHHC</sequence>
<feature type="non-terminal residue" evidence="1">
    <location>
        <position position="1"/>
    </location>
</feature>
<accession>A0A504YTS0</accession>
<evidence type="ECO:0000313" key="2">
    <source>
        <dbReference type="Proteomes" id="UP000316759"/>
    </source>
</evidence>
<proteinExistence type="predicted"/>
<dbReference type="EMBL" id="SUNJ01008520">
    <property type="protein sequence ID" value="TPP61178.1"/>
    <property type="molecule type" value="Genomic_DNA"/>
</dbReference>
<comment type="caution">
    <text evidence="1">The sequence shown here is derived from an EMBL/GenBank/DDBJ whole genome shotgun (WGS) entry which is preliminary data.</text>
</comment>
<gene>
    <name evidence="1" type="ORF">FGIG_13990</name>
</gene>
<protein>
    <submittedName>
        <fullName evidence="1">Uncharacterized protein</fullName>
    </submittedName>
</protein>
<name>A0A504YTS0_FASGI</name>
<reference evidence="1 2" key="1">
    <citation type="submission" date="2019-04" db="EMBL/GenBank/DDBJ databases">
        <title>Annotation for the trematode Fasciola gigantica.</title>
        <authorList>
            <person name="Choi Y.-J."/>
        </authorList>
    </citation>
    <scope>NUCLEOTIDE SEQUENCE [LARGE SCALE GENOMIC DNA]</scope>
    <source>
        <strain evidence="1">Uganda_cow_1</strain>
    </source>
</reference>
<keyword evidence="2" id="KW-1185">Reference proteome</keyword>
<evidence type="ECO:0000313" key="1">
    <source>
        <dbReference type="EMBL" id="TPP61178.1"/>
    </source>
</evidence>
<dbReference type="AlphaFoldDB" id="A0A504YTS0"/>